<evidence type="ECO:0000256" key="5">
    <source>
        <dbReference type="ARBA" id="ARBA00023163"/>
    </source>
</evidence>
<dbReference type="GO" id="GO:0032993">
    <property type="term" value="C:protein-DNA complex"/>
    <property type="evidence" value="ECO:0007669"/>
    <property type="project" value="TreeGrafter"/>
</dbReference>
<dbReference type="GO" id="GO:0006355">
    <property type="term" value="P:regulation of DNA-templated transcription"/>
    <property type="evidence" value="ECO:0007669"/>
    <property type="project" value="InterPro"/>
</dbReference>
<dbReference type="RefSeq" id="WP_067554786.1">
    <property type="nucleotide sequence ID" value="NZ_CAOLWV010000005.1"/>
</dbReference>
<dbReference type="SUPFAM" id="SSF46894">
    <property type="entry name" value="C-terminal effector domain of the bipartite response regulators"/>
    <property type="match status" value="1"/>
</dbReference>
<dbReference type="GO" id="GO:0000976">
    <property type="term" value="F:transcription cis-regulatory region binding"/>
    <property type="evidence" value="ECO:0007669"/>
    <property type="project" value="TreeGrafter"/>
</dbReference>
<dbReference type="Pfam" id="PF00486">
    <property type="entry name" value="Trans_reg_C"/>
    <property type="match status" value="1"/>
</dbReference>
<feature type="domain" description="Response regulatory" evidence="7">
    <location>
        <begin position="4"/>
        <end position="114"/>
    </location>
</feature>
<dbReference type="SMART" id="SM00448">
    <property type="entry name" value="REC"/>
    <property type="match status" value="1"/>
</dbReference>
<evidence type="ECO:0000256" key="2">
    <source>
        <dbReference type="ARBA" id="ARBA00023012"/>
    </source>
</evidence>
<dbReference type="Proteomes" id="UP000069771">
    <property type="component" value="Chromosome"/>
</dbReference>
<keyword evidence="2" id="KW-0902">Two-component regulatory system</keyword>
<dbReference type="InterPro" id="IPR039420">
    <property type="entry name" value="WalR-like"/>
</dbReference>
<protein>
    <recommendedName>
        <fullName evidence="7">Response regulatory domain-containing protein</fullName>
    </recommendedName>
</protein>
<dbReference type="InterPro" id="IPR001867">
    <property type="entry name" value="OmpR/PhoB-type_DNA-bd"/>
</dbReference>
<evidence type="ECO:0000259" key="7">
    <source>
        <dbReference type="PROSITE" id="PS50110"/>
    </source>
</evidence>
<dbReference type="Gene3D" id="1.10.10.10">
    <property type="entry name" value="Winged helix-like DNA-binding domain superfamily/Winged helix DNA-binding domain"/>
    <property type="match status" value="1"/>
</dbReference>
<dbReference type="InterPro" id="IPR001789">
    <property type="entry name" value="Sig_transdc_resp-reg_receiver"/>
</dbReference>
<dbReference type="GO" id="GO:0000156">
    <property type="term" value="F:phosphorelay response regulator activity"/>
    <property type="evidence" value="ECO:0007669"/>
    <property type="project" value="TreeGrafter"/>
</dbReference>
<dbReference type="Gene3D" id="3.40.50.2300">
    <property type="match status" value="1"/>
</dbReference>
<keyword evidence="1 6" id="KW-0597">Phosphoprotein</keyword>
<dbReference type="KEGG" id="fro:AALO17_04070"/>
<evidence type="ECO:0000256" key="6">
    <source>
        <dbReference type="PROSITE-ProRule" id="PRU00169"/>
    </source>
</evidence>
<name>A0A140DSB4_9FIRM</name>
<keyword evidence="9" id="KW-1185">Reference proteome</keyword>
<keyword evidence="3" id="KW-0805">Transcription regulation</keyword>
<proteinExistence type="predicted"/>
<dbReference type="STRING" id="1702221.AALO17_04070"/>
<organism evidence="8 9">
    <name type="scientific">Faecalibaculum rodentium</name>
    <dbReference type="NCBI Taxonomy" id="1702221"/>
    <lineage>
        <taxon>Bacteria</taxon>
        <taxon>Bacillati</taxon>
        <taxon>Bacillota</taxon>
        <taxon>Erysipelotrichia</taxon>
        <taxon>Erysipelotrichales</taxon>
        <taxon>Erysipelotrichaceae</taxon>
        <taxon>Faecalibaculum</taxon>
    </lineage>
</organism>
<dbReference type="InterPro" id="IPR016032">
    <property type="entry name" value="Sig_transdc_resp-reg_C-effctor"/>
</dbReference>
<dbReference type="SUPFAM" id="SSF52172">
    <property type="entry name" value="CheY-like"/>
    <property type="match status" value="1"/>
</dbReference>
<evidence type="ECO:0000256" key="3">
    <source>
        <dbReference type="ARBA" id="ARBA00023015"/>
    </source>
</evidence>
<dbReference type="SMART" id="SM00862">
    <property type="entry name" value="Trans_reg_C"/>
    <property type="match status" value="1"/>
</dbReference>
<dbReference type="GO" id="GO:0005829">
    <property type="term" value="C:cytosol"/>
    <property type="evidence" value="ECO:0007669"/>
    <property type="project" value="TreeGrafter"/>
</dbReference>
<dbReference type="InterPro" id="IPR011006">
    <property type="entry name" value="CheY-like_superfamily"/>
</dbReference>
<keyword evidence="5" id="KW-0804">Transcription</keyword>
<dbReference type="PANTHER" id="PTHR48111">
    <property type="entry name" value="REGULATOR OF RPOS"/>
    <property type="match status" value="1"/>
</dbReference>
<dbReference type="PANTHER" id="PTHR48111:SF1">
    <property type="entry name" value="TWO-COMPONENT RESPONSE REGULATOR ORR33"/>
    <property type="match status" value="1"/>
</dbReference>
<evidence type="ECO:0000256" key="4">
    <source>
        <dbReference type="ARBA" id="ARBA00023125"/>
    </source>
</evidence>
<dbReference type="EMBL" id="CP011391">
    <property type="protein sequence ID" value="AMK53541.1"/>
    <property type="molecule type" value="Genomic_DNA"/>
</dbReference>
<dbReference type="PROSITE" id="PS50110">
    <property type="entry name" value="RESPONSE_REGULATORY"/>
    <property type="match status" value="1"/>
</dbReference>
<feature type="modified residue" description="4-aspartylphosphate" evidence="6">
    <location>
        <position position="50"/>
    </location>
</feature>
<dbReference type="InterPro" id="IPR036388">
    <property type="entry name" value="WH-like_DNA-bd_sf"/>
</dbReference>
<accession>A0A140DSB4</accession>
<evidence type="ECO:0000313" key="8">
    <source>
        <dbReference type="EMBL" id="AMK53541.1"/>
    </source>
</evidence>
<dbReference type="AlphaFoldDB" id="A0A140DSB4"/>
<dbReference type="Pfam" id="PF00072">
    <property type="entry name" value="Response_reg"/>
    <property type="match status" value="1"/>
</dbReference>
<evidence type="ECO:0000256" key="1">
    <source>
        <dbReference type="ARBA" id="ARBA00022553"/>
    </source>
</evidence>
<gene>
    <name evidence="8" type="ORF">AALO17_04070</name>
</gene>
<sequence>MKHRILILEDDPDMREALEYALSDFDCLFCSTLAQGFKEWTRGWDLIILDLSLPDGNGLELLQVVRLESDVPVLVFSGRKEESVILDAYAQKGDDYITKPVRLPVLKAKISRMLDRTEIRRFEGYSLEVSKNALSGLCPVQLTRTETAVLEPLFGSGYHAVSAERIIRSVWTRTGHDMSLKTLSVRLSGLRKKLKPAGLAVLGSRVHGYWLQRTEDEDASG</sequence>
<reference evidence="8 9" key="1">
    <citation type="journal article" date="2016" name="Gut Pathog.">
        <title>Whole genome sequencing of "Faecalibaculum rodentium" ALO17, isolated from C57BL/6J laboratory mouse feces.</title>
        <authorList>
            <person name="Lim S."/>
            <person name="Chang D.H."/>
            <person name="Ahn S."/>
            <person name="Kim B.C."/>
        </authorList>
    </citation>
    <scope>NUCLEOTIDE SEQUENCE [LARGE SCALE GENOMIC DNA]</scope>
    <source>
        <strain evidence="8 9">Alo17</strain>
    </source>
</reference>
<keyword evidence="4" id="KW-0238">DNA-binding</keyword>
<evidence type="ECO:0000313" key="9">
    <source>
        <dbReference type="Proteomes" id="UP000069771"/>
    </source>
</evidence>